<dbReference type="Gene3D" id="3.30.420.40">
    <property type="match status" value="2"/>
</dbReference>
<sequence>MAASRTPNKVDRAKIVPLKRGAGFRRASGNIAAIDFGTKNCSLAYVTGGDTGLGLGGLNKLRLNGTHTRVPTAVLLDGDKRVVKFGYDARERYSHLDVRARENAYYFDGIKVDLQRDKHVSRDVPVRALNGKHLRLVEVIAQILGYLKRELIDNHLRKAGYNFTAEDFDWVVTVPAIWLASGKQMMRLASVMAGLCSEENPDRLSLALEPESGAIYCHEMRKRGQVAYPTPHPNSTPSTPTSYSYLIVDIGGGTVDVSAHRVSTTPTLSVEELHHPDGNDWGGLQVNLKFSEFLQKLVGDRRFSRYLQVNDADAKILNRFDVDELMNVTFERVKKAYCRSPRDEREEVFVKLPDSFLQEYGEALVASLEAKTKELRMEGRENEIVTLRDSILRIPPSKMEQFLQPAVDGITECIDGLLATLSNTGVEINTIYLVGGFGGCHYIYELFTERYGEGRGIIVPPNPEFAIVEGAVLFRANPGIVRSRKADATYGKSVVRHFESFHDPRYRQGDHCHNLFQTIVGRGESIRPDCLYMAVSRPLSLDQKRMHFEVFSSVKKAEELWYTRDEGVVQIGELVLELPEVGRTTRDREVKVFFDFSHTEIQVRACEKSSKAEVKAVLDFLSAIPPGQRRKVKVQEERVEERDGDQKHEDEEENNEGERGVERGDGELCDLNA</sequence>
<dbReference type="InterPro" id="IPR043129">
    <property type="entry name" value="ATPase_NBD"/>
</dbReference>
<dbReference type="SUPFAM" id="SSF53067">
    <property type="entry name" value="Actin-like ATPase domain"/>
    <property type="match status" value="2"/>
</dbReference>
<dbReference type="Proteomes" id="UP001174909">
    <property type="component" value="Unassembled WGS sequence"/>
</dbReference>
<organism evidence="2 3">
    <name type="scientific">Geodia barretti</name>
    <name type="common">Barrett's horny sponge</name>
    <dbReference type="NCBI Taxonomy" id="519541"/>
    <lineage>
        <taxon>Eukaryota</taxon>
        <taxon>Metazoa</taxon>
        <taxon>Porifera</taxon>
        <taxon>Demospongiae</taxon>
        <taxon>Heteroscleromorpha</taxon>
        <taxon>Tetractinellida</taxon>
        <taxon>Astrophorina</taxon>
        <taxon>Geodiidae</taxon>
        <taxon>Geodia</taxon>
    </lineage>
</organism>
<accession>A0AA35RF47</accession>
<dbReference type="CDD" id="cd10229">
    <property type="entry name" value="ASKHA_NBD_HSP70_HSPA12"/>
    <property type="match status" value="1"/>
</dbReference>
<proteinExistence type="predicted"/>
<name>A0AA35RF47_GEOBA</name>
<feature type="compositionally biased region" description="Basic and acidic residues" evidence="1">
    <location>
        <begin position="633"/>
        <end position="649"/>
    </location>
</feature>
<keyword evidence="3" id="KW-1185">Reference proteome</keyword>
<keyword evidence="2" id="KW-0346">Stress response</keyword>
<feature type="region of interest" description="Disordered" evidence="1">
    <location>
        <begin position="628"/>
        <end position="673"/>
    </location>
</feature>
<dbReference type="AlphaFoldDB" id="A0AA35RF47"/>
<dbReference type="Gene3D" id="3.90.640.10">
    <property type="entry name" value="Actin, Chain A, domain 4"/>
    <property type="match status" value="1"/>
</dbReference>
<dbReference type="PANTHER" id="PTHR14187">
    <property type="entry name" value="ALPHA KINASE/ELONGATION FACTOR 2 KINASE"/>
    <property type="match status" value="1"/>
</dbReference>
<evidence type="ECO:0000313" key="3">
    <source>
        <dbReference type="Proteomes" id="UP001174909"/>
    </source>
</evidence>
<evidence type="ECO:0000256" key="1">
    <source>
        <dbReference type="SAM" id="MobiDB-lite"/>
    </source>
</evidence>
<feature type="compositionally biased region" description="Basic and acidic residues" evidence="1">
    <location>
        <begin position="656"/>
        <end position="666"/>
    </location>
</feature>
<comment type="caution">
    <text evidence="2">The sequence shown here is derived from an EMBL/GenBank/DDBJ whole genome shotgun (WGS) entry which is preliminary data.</text>
</comment>
<evidence type="ECO:0000313" key="2">
    <source>
        <dbReference type="EMBL" id="CAI8009002.1"/>
    </source>
</evidence>
<dbReference type="PANTHER" id="PTHR14187:SF5">
    <property type="entry name" value="HEAT SHOCK 70 KDA PROTEIN 12A"/>
    <property type="match status" value="1"/>
</dbReference>
<dbReference type="EMBL" id="CASHTH010000915">
    <property type="protein sequence ID" value="CAI8009002.1"/>
    <property type="molecule type" value="Genomic_DNA"/>
</dbReference>
<reference evidence="2" key="1">
    <citation type="submission" date="2023-03" db="EMBL/GenBank/DDBJ databases">
        <authorList>
            <person name="Steffen K."/>
            <person name="Cardenas P."/>
        </authorList>
    </citation>
    <scope>NUCLEOTIDE SEQUENCE</scope>
</reference>
<protein>
    <submittedName>
        <fullName evidence="2">Heat shock 70 kDa protein 12A</fullName>
    </submittedName>
</protein>
<gene>
    <name evidence="2" type="ORF">GBAR_LOCUS6097</name>
</gene>